<dbReference type="EMBL" id="VCBC01000004">
    <property type="protein sequence ID" value="TLU66853.1"/>
    <property type="molecule type" value="Genomic_DNA"/>
</dbReference>
<dbReference type="InterPro" id="IPR027417">
    <property type="entry name" value="P-loop_NTPase"/>
</dbReference>
<dbReference type="Gene3D" id="3.40.50.300">
    <property type="entry name" value="P-loop containing nucleotide triphosphate hydrolases"/>
    <property type="match status" value="1"/>
</dbReference>
<dbReference type="Pfam" id="PF00005">
    <property type="entry name" value="ABC_tran"/>
    <property type="match status" value="1"/>
</dbReference>
<dbReference type="InterPro" id="IPR011868">
    <property type="entry name" value="ModC_ABC_ATP-bd"/>
</dbReference>
<dbReference type="InterPro" id="IPR050334">
    <property type="entry name" value="Molybdenum_import_ModC"/>
</dbReference>
<gene>
    <name evidence="5" type="primary">modC</name>
    <name evidence="5" type="ORF">FE810_04935</name>
</gene>
<name>A0A5R9IQU8_9GAMM</name>
<dbReference type="Proteomes" id="UP000307790">
    <property type="component" value="Unassembled WGS sequence"/>
</dbReference>
<dbReference type="OrthoDB" id="9802264at2"/>
<evidence type="ECO:0000313" key="5">
    <source>
        <dbReference type="EMBL" id="TLU66853.1"/>
    </source>
</evidence>
<keyword evidence="1" id="KW-0813">Transport</keyword>
<dbReference type="PANTHER" id="PTHR43514:SF4">
    <property type="entry name" value="ABC TRANSPORTER I FAMILY MEMBER 10"/>
    <property type="match status" value="1"/>
</dbReference>
<dbReference type="SMART" id="SM00382">
    <property type="entry name" value="AAA"/>
    <property type="match status" value="1"/>
</dbReference>
<feature type="domain" description="ABC transporter" evidence="4">
    <location>
        <begin position="14"/>
        <end position="244"/>
    </location>
</feature>
<dbReference type="NCBIfam" id="TIGR02142">
    <property type="entry name" value="modC_ABC"/>
    <property type="match status" value="1"/>
</dbReference>
<dbReference type="SUPFAM" id="SSF52540">
    <property type="entry name" value="P-loop containing nucleoside triphosphate hydrolases"/>
    <property type="match status" value="1"/>
</dbReference>
<accession>A0A5R9IQU8</accession>
<keyword evidence="2" id="KW-0547">Nucleotide-binding</keyword>
<protein>
    <submittedName>
        <fullName evidence="5">Molybdenum ABC transporter ATP-binding protein</fullName>
    </submittedName>
</protein>
<dbReference type="PANTHER" id="PTHR43514">
    <property type="entry name" value="ABC TRANSPORTER I FAMILY MEMBER 10"/>
    <property type="match status" value="1"/>
</dbReference>
<dbReference type="SUPFAM" id="SSF50331">
    <property type="entry name" value="MOP-like"/>
    <property type="match status" value="1"/>
</dbReference>
<evidence type="ECO:0000256" key="3">
    <source>
        <dbReference type="ARBA" id="ARBA00022840"/>
    </source>
</evidence>
<dbReference type="GO" id="GO:0016020">
    <property type="term" value="C:membrane"/>
    <property type="evidence" value="ECO:0007669"/>
    <property type="project" value="InterPro"/>
</dbReference>
<evidence type="ECO:0000313" key="6">
    <source>
        <dbReference type="Proteomes" id="UP000307790"/>
    </source>
</evidence>
<dbReference type="PROSITE" id="PS50893">
    <property type="entry name" value="ABC_TRANSPORTER_2"/>
    <property type="match status" value="1"/>
</dbReference>
<dbReference type="InterPro" id="IPR003593">
    <property type="entry name" value="AAA+_ATPase"/>
</dbReference>
<dbReference type="PROSITE" id="PS00211">
    <property type="entry name" value="ABC_TRANSPORTER_1"/>
    <property type="match status" value="1"/>
</dbReference>
<dbReference type="GO" id="GO:0140359">
    <property type="term" value="F:ABC-type transporter activity"/>
    <property type="evidence" value="ECO:0007669"/>
    <property type="project" value="InterPro"/>
</dbReference>
<evidence type="ECO:0000256" key="1">
    <source>
        <dbReference type="ARBA" id="ARBA00022448"/>
    </source>
</evidence>
<evidence type="ECO:0000259" key="4">
    <source>
        <dbReference type="PROSITE" id="PS50893"/>
    </source>
</evidence>
<dbReference type="AlphaFoldDB" id="A0A5R9IQU8"/>
<proteinExistence type="predicted"/>
<dbReference type="InterPro" id="IPR008995">
    <property type="entry name" value="Mo/tungstate-bd_C_term_dom"/>
</dbReference>
<evidence type="ECO:0000256" key="2">
    <source>
        <dbReference type="ARBA" id="ARBA00022741"/>
    </source>
</evidence>
<dbReference type="InterPro" id="IPR017871">
    <property type="entry name" value="ABC_transporter-like_CS"/>
</dbReference>
<sequence>MSMGIMKSLKDNFDKNLNVDIALDFDHFNLRCQFRFDLEGITGILGHSGSGKTSLLRVIAGLNQDAKADVILNGRTLQNRNNFIKPEQRKIGFVFQDARLFPHLTVLGNLNYAFKRCKPNHLDLEEIIHLTQIDALLNRDVLKLSAGEKQRVAIARALLAEPELLLMDEPLSNLDNRARGNMVQLLRNIHQRLSLPILYVSHNIIEIQQLSDDVMVMENGRIIQHGHVHQVLNNLHERITSEISSPTSLTLTVKQHLVNFGLTQLDFIAPHNNQVKLFAPLMNASLGQALRCYILADDLSLSLVKPEASSIINCFCGTVTQLHRLSRNGMMVKVQVMDHTFTINTSRYAVELLRLAHGTEVYIQFQADAIRCF</sequence>
<organism evidence="5 6">
    <name type="scientific">Thalassotalea litorea</name>
    <dbReference type="NCBI Taxonomy" id="2020715"/>
    <lineage>
        <taxon>Bacteria</taxon>
        <taxon>Pseudomonadati</taxon>
        <taxon>Pseudomonadota</taxon>
        <taxon>Gammaproteobacteria</taxon>
        <taxon>Alteromonadales</taxon>
        <taxon>Colwelliaceae</taxon>
        <taxon>Thalassotalea</taxon>
    </lineage>
</organism>
<reference evidence="5 6" key="1">
    <citation type="submission" date="2019-05" db="EMBL/GenBank/DDBJ databases">
        <title>Genome sequences of Thalassotalea litorea 1K03283.</title>
        <authorList>
            <person name="Zhang D."/>
        </authorList>
    </citation>
    <scope>NUCLEOTIDE SEQUENCE [LARGE SCALE GENOMIC DNA]</scope>
    <source>
        <strain evidence="5 6">MCCC 1K03283</strain>
    </source>
</reference>
<dbReference type="InterPro" id="IPR003439">
    <property type="entry name" value="ABC_transporter-like_ATP-bd"/>
</dbReference>
<dbReference type="GO" id="GO:0015098">
    <property type="term" value="F:molybdate ion transmembrane transporter activity"/>
    <property type="evidence" value="ECO:0007669"/>
    <property type="project" value="InterPro"/>
</dbReference>
<dbReference type="GO" id="GO:0005524">
    <property type="term" value="F:ATP binding"/>
    <property type="evidence" value="ECO:0007669"/>
    <property type="project" value="UniProtKB-KW"/>
</dbReference>
<dbReference type="GO" id="GO:0016887">
    <property type="term" value="F:ATP hydrolysis activity"/>
    <property type="evidence" value="ECO:0007669"/>
    <property type="project" value="InterPro"/>
</dbReference>
<keyword evidence="6" id="KW-1185">Reference proteome</keyword>
<comment type="caution">
    <text evidence="5">The sequence shown here is derived from an EMBL/GenBank/DDBJ whole genome shotgun (WGS) entry which is preliminary data.</text>
</comment>
<keyword evidence="3 5" id="KW-0067">ATP-binding</keyword>
<dbReference type="Gene3D" id="2.40.50.100">
    <property type="match status" value="1"/>
</dbReference>